<comment type="caution">
    <text evidence="8">The sequence shown here is derived from an EMBL/GenBank/DDBJ whole genome shotgun (WGS) entry which is preliminary data.</text>
</comment>
<keyword evidence="7" id="KW-0812">Transmembrane</keyword>
<sequence>MTLESLNSLELLVGGQFALTRKVLAGILLPVILTYILTWLSAHWAKNVRRKGDPPPVPYAMPGLANTLQFAYDTEGFLSKTLRRFRDVPFRLRVGLDDLYYVPHGEGVQAMFKHSRDLSMKPIILLAMRDQFGMLPADVAVFERDGSGDSAKPLDGWEHMDPARRVFYNQHRDLNAMLNGAALDGIMARFAVNYTTYLRATSLVGGEGQWTKLPDLYAFLQDAMFHAACRSLLGEHLFELCPDLSRDFWEFDRHMLTYLRRAPRWMAPRAYAARDRVLASLRKWSEHARQTLPYNDPSLREVEYEPVWGSRLMRARAEMFDSAGFSLDGSVSMDLGFVWAANGNVIPATLWALLSVLLSENLTERVEAELAQCLVDSNEEGDGAFDVAALCSKPLLTGIYLESLRHCAATTSARNPVADGFQLRGWNMPKDSCMMSIAWFGAHDPDFWNTGRVGPDGKEEHPLDTFWAERFLEYPDDPTSGPVRKQAERSAYDTHTTTSPPSKEKKNAARGPADDKTAKPVGHGAALQGYFYPYGGGSRICPGRHLAKQELLVAVAGMMREFEIELLDPASARQARPDMKAFPAGALGPDRKLPVKIRRRKR</sequence>
<feature type="compositionally biased region" description="Basic and acidic residues" evidence="6">
    <location>
        <begin position="502"/>
        <end position="518"/>
    </location>
</feature>
<feature type="region of interest" description="Disordered" evidence="6">
    <location>
        <begin position="580"/>
        <end position="602"/>
    </location>
</feature>
<dbReference type="GO" id="GO:0005506">
    <property type="term" value="F:iron ion binding"/>
    <property type="evidence" value="ECO:0007669"/>
    <property type="project" value="InterPro"/>
</dbReference>
<reference evidence="8" key="1">
    <citation type="journal article" date="2023" name="Mol. Phylogenet. Evol.">
        <title>Genome-scale phylogeny and comparative genomics of the fungal order Sordariales.</title>
        <authorList>
            <person name="Hensen N."/>
            <person name="Bonometti L."/>
            <person name="Westerberg I."/>
            <person name="Brannstrom I.O."/>
            <person name="Guillou S."/>
            <person name="Cros-Aarteil S."/>
            <person name="Calhoun S."/>
            <person name="Haridas S."/>
            <person name="Kuo A."/>
            <person name="Mondo S."/>
            <person name="Pangilinan J."/>
            <person name="Riley R."/>
            <person name="LaButti K."/>
            <person name="Andreopoulos B."/>
            <person name="Lipzen A."/>
            <person name="Chen C."/>
            <person name="Yan M."/>
            <person name="Daum C."/>
            <person name="Ng V."/>
            <person name="Clum A."/>
            <person name="Steindorff A."/>
            <person name="Ohm R.A."/>
            <person name="Martin F."/>
            <person name="Silar P."/>
            <person name="Natvig D.O."/>
            <person name="Lalanne C."/>
            <person name="Gautier V."/>
            <person name="Ament-Velasquez S.L."/>
            <person name="Kruys A."/>
            <person name="Hutchinson M.I."/>
            <person name="Powell A.J."/>
            <person name="Barry K."/>
            <person name="Miller A.N."/>
            <person name="Grigoriev I.V."/>
            <person name="Debuchy R."/>
            <person name="Gladieux P."/>
            <person name="Hiltunen Thoren M."/>
            <person name="Johannesson H."/>
        </authorList>
    </citation>
    <scope>NUCLEOTIDE SEQUENCE</scope>
    <source>
        <strain evidence="8">CBS 359.72</strain>
    </source>
</reference>
<accession>A0AAN7CQK4</accession>
<feature type="transmembrane region" description="Helical" evidence="7">
    <location>
        <begin position="23"/>
        <end position="42"/>
    </location>
</feature>
<dbReference type="GO" id="GO:0020037">
    <property type="term" value="F:heme binding"/>
    <property type="evidence" value="ECO:0007669"/>
    <property type="project" value="InterPro"/>
</dbReference>
<dbReference type="PANTHER" id="PTHR24304">
    <property type="entry name" value="CYTOCHROME P450 FAMILY 7"/>
    <property type="match status" value="1"/>
</dbReference>
<name>A0AAN7CQK4_9PEZI</name>
<comment type="similarity">
    <text evidence="1">Belongs to the cytochrome P450 family.</text>
</comment>
<feature type="binding site" description="axial binding residue" evidence="5">
    <location>
        <position position="541"/>
    </location>
    <ligand>
        <name>heme</name>
        <dbReference type="ChEBI" id="CHEBI:30413"/>
    </ligand>
    <ligandPart>
        <name>Fe</name>
        <dbReference type="ChEBI" id="CHEBI:18248"/>
    </ligandPart>
</feature>
<dbReference type="SUPFAM" id="SSF48264">
    <property type="entry name" value="Cytochrome P450"/>
    <property type="match status" value="1"/>
</dbReference>
<reference evidence="8" key="2">
    <citation type="submission" date="2023-05" db="EMBL/GenBank/DDBJ databases">
        <authorList>
            <consortium name="Lawrence Berkeley National Laboratory"/>
            <person name="Steindorff A."/>
            <person name="Hensen N."/>
            <person name="Bonometti L."/>
            <person name="Westerberg I."/>
            <person name="Brannstrom I.O."/>
            <person name="Guillou S."/>
            <person name="Cros-Aarteil S."/>
            <person name="Calhoun S."/>
            <person name="Haridas S."/>
            <person name="Kuo A."/>
            <person name="Mondo S."/>
            <person name="Pangilinan J."/>
            <person name="Riley R."/>
            <person name="Labutti K."/>
            <person name="Andreopoulos B."/>
            <person name="Lipzen A."/>
            <person name="Chen C."/>
            <person name="Yanf M."/>
            <person name="Daum C."/>
            <person name="Ng V."/>
            <person name="Clum A."/>
            <person name="Ohm R."/>
            <person name="Martin F."/>
            <person name="Silar P."/>
            <person name="Natvig D."/>
            <person name="Lalanne C."/>
            <person name="Gautier V."/>
            <person name="Ament-Velasquez S.L."/>
            <person name="Kruys A."/>
            <person name="Hutchinson M.I."/>
            <person name="Powell A.J."/>
            <person name="Barry K."/>
            <person name="Miller A.N."/>
            <person name="Grigoriev I.V."/>
            <person name="Debuchy R."/>
            <person name="Gladieux P."/>
            <person name="Thoren M.H."/>
            <person name="Johannesson H."/>
        </authorList>
    </citation>
    <scope>NUCLEOTIDE SEQUENCE</scope>
    <source>
        <strain evidence="8">CBS 359.72</strain>
    </source>
</reference>
<dbReference type="CDD" id="cd11040">
    <property type="entry name" value="CYP7_CYP8-like"/>
    <property type="match status" value="1"/>
</dbReference>
<dbReference type="PANTHER" id="PTHR24304:SF2">
    <property type="entry name" value="24-HYDROXYCHOLESTEROL 7-ALPHA-HYDROXYLASE"/>
    <property type="match status" value="1"/>
</dbReference>
<organism evidence="8 9">
    <name type="scientific">Corynascus novoguineensis</name>
    <dbReference type="NCBI Taxonomy" id="1126955"/>
    <lineage>
        <taxon>Eukaryota</taxon>
        <taxon>Fungi</taxon>
        <taxon>Dikarya</taxon>
        <taxon>Ascomycota</taxon>
        <taxon>Pezizomycotina</taxon>
        <taxon>Sordariomycetes</taxon>
        <taxon>Sordariomycetidae</taxon>
        <taxon>Sordariales</taxon>
        <taxon>Chaetomiaceae</taxon>
        <taxon>Corynascus</taxon>
    </lineage>
</organism>
<dbReference type="Pfam" id="PF00067">
    <property type="entry name" value="p450"/>
    <property type="match status" value="1"/>
</dbReference>
<evidence type="ECO:0000256" key="2">
    <source>
        <dbReference type="ARBA" id="ARBA00022617"/>
    </source>
</evidence>
<evidence type="ECO:0000256" key="3">
    <source>
        <dbReference type="ARBA" id="ARBA00022723"/>
    </source>
</evidence>
<feature type="region of interest" description="Disordered" evidence="6">
    <location>
        <begin position="474"/>
        <end position="521"/>
    </location>
</feature>
<protein>
    <submittedName>
        <fullName evidence="8">Cytochrome P450</fullName>
    </submittedName>
</protein>
<keyword evidence="7" id="KW-1133">Transmembrane helix</keyword>
<dbReference type="Proteomes" id="UP001303647">
    <property type="component" value="Unassembled WGS sequence"/>
</dbReference>
<dbReference type="InterPro" id="IPR001128">
    <property type="entry name" value="Cyt_P450"/>
</dbReference>
<keyword evidence="9" id="KW-1185">Reference proteome</keyword>
<keyword evidence="3 5" id="KW-0479">Metal-binding</keyword>
<keyword evidence="4 5" id="KW-0408">Iron</keyword>
<keyword evidence="2 5" id="KW-0349">Heme</keyword>
<dbReference type="Gene3D" id="1.10.630.10">
    <property type="entry name" value="Cytochrome P450"/>
    <property type="match status" value="1"/>
</dbReference>
<dbReference type="InterPro" id="IPR002401">
    <property type="entry name" value="Cyt_P450_E_grp-I"/>
</dbReference>
<dbReference type="AlphaFoldDB" id="A0AAN7CQK4"/>
<dbReference type="PRINTS" id="PR00463">
    <property type="entry name" value="EP450I"/>
</dbReference>
<comment type="cofactor">
    <cofactor evidence="5">
        <name>heme</name>
        <dbReference type="ChEBI" id="CHEBI:30413"/>
    </cofactor>
</comment>
<dbReference type="InterPro" id="IPR036396">
    <property type="entry name" value="Cyt_P450_sf"/>
</dbReference>
<evidence type="ECO:0000313" key="9">
    <source>
        <dbReference type="Proteomes" id="UP001303647"/>
    </source>
</evidence>
<proteinExistence type="inferred from homology"/>
<gene>
    <name evidence="8" type="ORF">C7999DRAFT_42098</name>
</gene>
<keyword evidence="7" id="KW-0472">Membrane</keyword>
<dbReference type="EMBL" id="MU857673">
    <property type="protein sequence ID" value="KAK4246508.1"/>
    <property type="molecule type" value="Genomic_DNA"/>
</dbReference>
<dbReference type="GO" id="GO:0016705">
    <property type="term" value="F:oxidoreductase activity, acting on paired donors, with incorporation or reduction of molecular oxygen"/>
    <property type="evidence" value="ECO:0007669"/>
    <property type="project" value="InterPro"/>
</dbReference>
<dbReference type="InterPro" id="IPR050529">
    <property type="entry name" value="CYP450_sterol_14alpha_dmase"/>
</dbReference>
<evidence type="ECO:0000256" key="6">
    <source>
        <dbReference type="SAM" id="MobiDB-lite"/>
    </source>
</evidence>
<dbReference type="GO" id="GO:0008395">
    <property type="term" value="F:steroid hydroxylase activity"/>
    <property type="evidence" value="ECO:0007669"/>
    <property type="project" value="TreeGrafter"/>
</dbReference>
<evidence type="ECO:0000256" key="7">
    <source>
        <dbReference type="SAM" id="Phobius"/>
    </source>
</evidence>
<evidence type="ECO:0000313" key="8">
    <source>
        <dbReference type="EMBL" id="KAK4246508.1"/>
    </source>
</evidence>
<evidence type="ECO:0000256" key="1">
    <source>
        <dbReference type="ARBA" id="ARBA00010617"/>
    </source>
</evidence>
<evidence type="ECO:0000256" key="5">
    <source>
        <dbReference type="PIRSR" id="PIRSR602401-1"/>
    </source>
</evidence>
<evidence type="ECO:0000256" key="4">
    <source>
        <dbReference type="ARBA" id="ARBA00023004"/>
    </source>
</evidence>